<dbReference type="SUPFAM" id="SSF51197">
    <property type="entry name" value="Clavaminate synthase-like"/>
    <property type="match status" value="1"/>
</dbReference>
<proteinExistence type="predicted"/>
<dbReference type="SMART" id="SM00558">
    <property type="entry name" value="JmjC"/>
    <property type="match status" value="1"/>
</dbReference>
<dbReference type="CDD" id="cd02208">
    <property type="entry name" value="cupin_RmlC-like"/>
    <property type="match status" value="1"/>
</dbReference>
<reference evidence="3 4" key="1">
    <citation type="journal article" date="2015" name="Genome Announc.">
        <title>Draft Genome of the Euendolithic (true boring) Cyanobacterium Mastigocoleus testarum strain BC008.</title>
        <authorList>
            <person name="Guida B.S."/>
            <person name="Garcia-Pichel F."/>
        </authorList>
    </citation>
    <scope>NUCLEOTIDE SEQUENCE [LARGE SCALE GENOMIC DNA]</scope>
    <source>
        <strain evidence="3 4">BC008</strain>
    </source>
</reference>
<name>A0A0V7ZHS7_9CYAN</name>
<accession>A0A0V7ZHS7</accession>
<evidence type="ECO:0000259" key="1">
    <source>
        <dbReference type="PROSITE" id="PS51184"/>
    </source>
</evidence>
<dbReference type="EMBL" id="LMTZ01000132">
    <property type="protein sequence ID" value="KST63798.1"/>
    <property type="molecule type" value="Genomic_DNA"/>
</dbReference>
<dbReference type="PANTHER" id="PTHR12461">
    <property type="entry name" value="HYPOXIA-INDUCIBLE FACTOR 1 ALPHA INHIBITOR-RELATED"/>
    <property type="match status" value="1"/>
</dbReference>
<evidence type="ECO:0000313" key="4">
    <source>
        <dbReference type="Proteomes" id="UP000053372"/>
    </source>
</evidence>
<organism evidence="3 4">
    <name type="scientific">Mastigocoleus testarum BC008</name>
    <dbReference type="NCBI Taxonomy" id="371196"/>
    <lineage>
        <taxon>Bacteria</taxon>
        <taxon>Bacillati</taxon>
        <taxon>Cyanobacteriota</taxon>
        <taxon>Cyanophyceae</taxon>
        <taxon>Nostocales</taxon>
        <taxon>Hapalosiphonaceae</taxon>
        <taxon>Mastigocoleus</taxon>
    </lineage>
</organism>
<dbReference type="OrthoDB" id="118524at2"/>
<dbReference type="PANTHER" id="PTHR12461:SF105">
    <property type="entry name" value="HYPOXIA-INDUCIBLE FACTOR 1-ALPHA INHIBITOR"/>
    <property type="match status" value="1"/>
</dbReference>
<dbReference type="InterPro" id="IPR014710">
    <property type="entry name" value="RmlC-like_jellyroll"/>
</dbReference>
<protein>
    <submittedName>
        <fullName evidence="3">Transcription factor jumonji jmjC domain-containing protein</fullName>
    </submittedName>
</protein>
<sequence>MEKKFDKNNSSSTNYSFQKVVRINKTSLTPENFFQKYKFDGIPVVVTGLLDSMPTWDLDFLCEKLGDGEYPFRVNGWERYNQEKSQWSNIGSGVESRSMTFRKYAQMLRSQEAYNNDIYLGRCSLKNTPLENISELKQAEAQMGFKMPATSLNLWVAPGNHVAPLHYDPMDGTLIQLYGSKRVLLFPPSQTYNLYPLSILNYLRYGLKLRGSYSQVYPERPDLVKFPKFEQALSHGYEVILKPGEILFIPAGWWHEVTSLGDGFVCSINRFWHVLPLLRAITTWNKWRLHLGALMAAPHIVSAWFTAIASKDRKQKLRHLVQRL</sequence>
<dbReference type="EMBL" id="LMTZ01000134">
    <property type="protein sequence ID" value="KST63660.1"/>
    <property type="molecule type" value="Genomic_DNA"/>
</dbReference>
<dbReference type="InterPro" id="IPR003347">
    <property type="entry name" value="JmjC_dom"/>
</dbReference>
<gene>
    <name evidence="2" type="ORF">BC008_14470</name>
    <name evidence="3" type="ORF">BC008_15205</name>
</gene>
<evidence type="ECO:0000313" key="2">
    <source>
        <dbReference type="EMBL" id="KST63660.1"/>
    </source>
</evidence>
<evidence type="ECO:0000313" key="3">
    <source>
        <dbReference type="EMBL" id="KST63798.1"/>
    </source>
</evidence>
<dbReference type="PROSITE" id="PS51184">
    <property type="entry name" value="JMJC"/>
    <property type="match status" value="1"/>
</dbReference>
<dbReference type="Gene3D" id="2.60.120.10">
    <property type="entry name" value="Jelly Rolls"/>
    <property type="match status" value="1"/>
</dbReference>
<dbReference type="Proteomes" id="UP000053372">
    <property type="component" value="Unassembled WGS sequence"/>
</dbReference>
<dbReference type="InterPro" id="IPR041667">
    <property type="entry name" value="Cupin_8"/>
</dbReference>
<dbReference type="AlphaFoldDB" id="A0A0V7ZHS7"/>
<dbReference type="Pfam" id="PF13621">
    <property type="entry name" value="Cupin_8"/>
    <property type="match status" value="1"/>
</dbReference>
<keyword evidence="4" id="KW-1185">Reference proteome</keyword>
<dbReference type="RefSeq" id="WP_027845046.1">
    <property type="nucleotide sequence ID" value="NZ_LMTZ01000132.1"/>
</dbReference>
<comment type="caution">
    <text evidence="3">The sequence shown here is derived from an EMBL/GenBank/DDBJ whole genome shotgun (WGS) entry which is preliminary data.</text>
</comment>
<feature type="domain" description="JmjC" evidence="1">
    <location>
        <begin position="125"/>
        <end position="289"/>
    </location>
</feature>